<evidence type="ECO:0000313" key="2">
    <source>
        <dbReference type="Proteomes" id="UP000325315"/>
    </source>
</evidence>
<accession>A0A5B6WM19</accession>
<dbReference type="AlphaFoldDB" id="A0A5B6WM19"/>
<keyword evidence="2" id="KW-1185">Reference proteome</keyword>
<reference evidence="2" key="1">
    <citation type="journal article" date="2019" name="Plant Biotechnol. J.">
        <title>Genome sequencing of the Australian wild diploid species Gossypium australe highlights disease resistance and delayed gland morphogenesis.</title>
        <authorList>
            <person name="Cai Y."/>
            <person name="Cai X."/>
            <person name="Wang Q."/>
            <person name="Wang P."/>
            <person name="Zhang Y."/>
            <person name="Cai C."/>
            <person name="Xu Y."/>
            <person name="Wang K."/>
            <person name="Zhou Z."/>
            <person name="Wang C."/>
            <person name="Geng S."/>
            <person name="Li B."/>
            <person name="Dong Q."/>
            <person name="Hou Y."/>
            <person name="Wang H."/>
            <person name="Ai P."/>
            <person name="Liu Z."/>
            <person name="Yi F."/>
            <person name="Sun M."/>
            <person name="An G."/>
            <person name="Cheng J."/>
            <person name="Zhang Y."/>
            <person name="Shi Q."/>
            <person name="Xie Y."/>
            <person name="Shi X."/>
            <person name="Chang Y."/>
            <person name="Huang F."/>
            <person name="Chen Y."/>
            <person name="Hong S."/>
            <person name="Mi L."/>
            <person name="Sun Q."/>
            <person name="Zhang L."/>
            <person name="Zhou B."/>
            <person name="Peng R."/>
            <person name="Zhang X."/>
            <person name="Liu F."/>
        </authorList>
    </citation>
    <scope>NUCLEOTIDE SEQUENCE [LARGE SCALE GENOMIC DNA]</scope>
    <source>
        <strain evidence="2">cv. PA1801</strain>
    </source>
</reference>
<name>A0A5B6WM19_9ROSI</name>
<comment type="caution">
    <text evidence="1">The sequence shown here is derived from an EMBL/GenBank/DDBJ whole genome shotgun (WGS) entry which is preliminary data.</text>
</comment>
<evidence type="ECO:0000313" key="1">
    <source>
        <dbReference type="EMBL" id="KAA3482931.1"/>
    </source>
</evidence>
<protein>
    <submittedName>
        <fullName evidence="1">F-box/LRR-repeat protein 13-like</fullName>
    </submittedName>
</protein>
<dbReference type="Proteomes" id="UP000325315">
    <property type="component" value="Unassembled WGS sequence"/>
</dbReference>
<organism evidence="1 2">
    <name type="scientific">Gossypium australe</name>
    <dbReference type="NCBI Taxonomy" id="47621"/>
    <lineage>
        <taxon>Eukaryota</taxon>
        <taxon>Viridiplantae</taxon>
        <taxon>Streptophyta</taxon>
        <taxon>Embryophyta</taxon>
        <taxon>Tracheophyta</taxon>
        <taxon>Spermatophyta</taxon>
        <taxon>Magnoliopsida</taxon>
        <taxon>eudicotyledons</taxon>
        <taxon>Gunneridae</taxon>
        <taxon>Pentapetalae</taxon>
        <taxon>rosids</taxon>
        <taxon>malvids</taxon>
        <taxon>Malvales</taxon>
        <taxon>Malvaceae</taxon>
        <taxon>Malvoideae</taxon>
        <taxon>Gossypium</taxon>
    </lineage>
</organism>
<proteinExistence type="predicted"/>
<gene>
    <name evidence="1" type="ORF">EPI10_005139</name>
</gene>
<sequence>MEESSKVFLRWSRESKIITPLGFHHPYQQEKMSNIEEMLAEFILVSETRFQNTEAIFKKQQAPIQGLINQIGQLAKSLKQEAIEKDNGVEDNKKDQIIALIGYKPLITYLAKLGKDYIDKQIGKFLEIFKHMHINLLFVEAL</sequence>
<dbReference type="EMBL" id="SMMG02000002">
    <property type="protein sequence ID" value="KAA3482931.1"/>
    <property type="molecule type" value="Genomic_DNA"/>
</dbReference>